<evidence type="ECO:0000313" key="1">
    <source>
        <dbReference type="EMBL" id="MDA5094081.1"/>
    </source>
</evidence>
<accession>A0ABT4W0P6</accession>
<evidence type="ECO:0000313" key="2">
    <source>
        <dbReference type="Proteomes" id="UP001528040"/>
    </source>
</evidence>
<sequence length="46" mass="5166">MMALLIEFIELFTASILLLGASPFFKTSCGSPFKVKITTKDWGKRQ</sequence>
<gene>
    <name evidence="1" type="ORF">O2N63_08260</name>
</gene>
<comment type="caution">
    <text evidence="1">The sequence shown here is derived from an EMBL/GenBank/DDBJ whole genome shotgun (WGS) entry which is preliminary data.</text>
</comment>
<protein>
    <submittedName>
        <fullName evidence="1">Uncharacterized protein</fullName>
    </submittedName>
</protein>
<keyword evidence="2" id="KW-1185">Reference proteome</keyword>
<name>A0ABT4W0P6_9RHOB</name>
<dbReference type="Proteomes" id="UP001528040">
    <property type="component" value="Unassembled WGS sequence"/>
</dbReference>
<reference evidence="1 2" key="1">
    <citation type="submission" date="2023-01" db="EMBL/GenBank/DDBJ databases">
        <authorList>
            <person name="Yoon J.-W."/>
        </authorList>
    </citation>
    <scope>NUCLEOTIDE SEQUENCE [LARGE SCALE GENOMIC DNA]</scope>
    <source>
        <strain evidence="1 2">KMU-50</strain>
    </source>
</reference>
<proteinExistence type="predicted"/>
<dbReference type="RefSeq" id="WP_271053771.1">
    <property type="nucleotide sequence ID" value="NZ_JAQIIO010000003.1"/>
</dbReference>
<organism evidence="1 2">
    <name type="scientific">Aliiroseovarius salicola</name>
    <dbReference type="NCBI Taxonomy" id="3009082"/>
    <lineage>
        <taxon>Bacteria</taxon>
        <taxon>Pseudomonadati</taxon>
        <taxon>Pseudomonadota</taxon>
        <taxon>Alphaproteobacteria</taxon>
        <taxon>Rhodobacterales</taxon>
        <taxon>Paracoccaceae</taxon>
        <taxon>Aliiroseovarius</taxon>
    </lineage>
</organism>
<dbReference type="EMBL" id="JAQIIO010000003">
    <property type="protein sequence ID" value="MDA5094081.1"/>
    <property type="molecule type" value="Genomic_DNA"/>
</dbReference>